<organism evidence="2 3">
    <name type="scientific">Prevotella melaninogenica DNF00666</name>
    <dbReference type="NCBI Taxonomy" id="1401073"/>
    <lineage>
        <taxon>Bacteria</taxon>
        <taxon>Pseudomonadati</taxon>
        <taxon>Bacteroidota</taxon>
        <taxon>Bacteroidia</taxon>
        <taxon>Bacteroidales</taxon>
        <taxon>Prevotellaceae</taxon>
        <taxon>Prevotella</taxon>
    </lineage>
</organism>
<comment type="caution">
    <text evidence="2">The sequence shown here is derived from an EMBL/GenBank/DDBJ whole genome shotgun (WGS) entry which is preliminary data.</text>
</comment>
<gene>
    <name evidence="2" type="ORF">HMPREF0661_10750</name>
</gene>
<feature type="signal peptide" evidence="1">
    <location>
        <begin position="1"/>
        <end position="20"/>
    </location>
</feature>
<dbReference type="Proteomes" id="UP000029578">
    <property type="component" value="Unassembled WGS sequence"/>
</dbReference>
<sequence length="482" mass="55347">MRTLLLCVIALYSQVMSMTAQVTGRIEYPHRADYEDQVVLPVDDKGLVIQSFAKDSKEGKRYFKTEFYSTAMKLISTDSILIDKGMYFYSDVVESGVLYTVLRQKDGSFMIVAFNPATHKITTTDGEYTRKGSMRNLVIANGSVVFSSTQKKLDRIGIIDLKTGNCRFTDIHFPKVKDKNIFVLENTVIDNTIYALVGVETDVYLLRLDMQGNQLGANNLTADIAERIISASVSKAGNKFFVTGTYSKSKKGGSEGIFFSELKDDRFNNIKFYNFLKLKNFTEYMSDRKQAKIERRKKKAEKAGKEYSLKYLMASHRIMTDGKDYFYLGEAYYPVYRTTWIGNTMITTFAGYNYTHAVLVKFDVTGKLLWDECFPMEPRLMPMYVKHFVSASMKGNNVNLLFTDKNRLVSKLFRNPDGNVIQDRTSEIIETDNEDEDVKKMRYSNSQHWYGDNFLVYGTQVVKNSKTGERRKVFAITKYTIK</sequence>
<dbReference type="AlphaFoldDB" id="A0A096BNL7"/>
<proteinExistence type="predicted"/>
<dbReference type="EMBL" id="JRNS01000492">
    <property type="protein sequence ID" value="KGF44262.1"/>
    <property type="molecule type" value="Genomic_DNA"/>
</dbReference>
<feature type="chain" id="PRO_5001918309" evidence="1">
    <location>
        <begin position="21"/>
        <end position="482"/>
    </location>
</feature>
<accession>A0A096BNL7</accession>
<reference evidence="2 3" key="1">
    <citation type="submission" date="2014-07" db="EMBL/GenBank/DDBJ databases">
        <authorList>
            <person name="McCorrison J."/>
            <person name="Sanka R."/>
            <person name="Torralba M."/>
            <person name="Gillis M."/>
            <person name="Haft D.H."/>
            <person name="Methe B."/>
            <person name="Sutton G."/>
            <person name="Nelson K.E."/>
        </authorList>
    </citation>
    <scope>NUCLEOTIDE SEQUENCE [LARGE SCALE GENOMIC DNA]</scope>
    <source>
        <strain evidence="2 3">DNF00666</strain>
    </source>
</reference>
<name>A0A096BNL7_9BACT</name>
<evidence type="ECO:0000313" key="3">
    <source>
        <dbReference type="Proteomes" id="UP000029578"/>
    </source>
</evidence>
<evidence type="ECO:0000313" key="2">
    <source>
        <dbReference type="EMBL" id="KGF44262.1"/>
    </source>
</evidence>
<evidence type="ECO:0000256" key="1">
    <source>
        <dbReference type="SAM" id="SignalP"/>
    </source>
</evidence>
<keyword evidence="1" id="KW-0732">Signal</keyword>
<dbReference type="RefSeq" id="WP_036866359.1">
    <property type="nucleotide sequence ID" value="NZ_JRNS01000492.1"/>
</dbReference>
<protein>
    <submittedName>
        <fullName evidence="2">Uncharacterized protein</fullName>
    </submittedName>
</protein>